<keyword evidence="6" id="KW-0966">Cell projection</keyword>
<accession>I8AI04</accession>
<dbReference type="PANTHER" id="PTHR34653">
    <property type="match status" value="1"/>
</dbReference>
<dbReference type="GO" id="GO:0005198">
    <property type="term" value="F:structural molecule activity"/>
    <property type="evidence" value="ECO:0007669"/>
    <property type="project" value="UniProtKB-UniRule"/>
</dbReference>
<evidence type="ECO:0000313" key="6">
    <source>
        <dbReference type="EMBL" id="EIT85079.1"/>
    </source>
</evidence>
<dbReference type="Pfam" id="PF02049">
    <property type="entry name" value="FliE"/>
    <property type="match status" value="1"/>
</dbReference>
<reference evidence="6 7" key="1">
    <citation type="journal article" date="2012" name="J. Bacteriol.">
        <title>Genome of Bacillus macauensis ZFHKF-1, a Long-Chain-Forming Bacterium.</title>
        <authorList>
            <person name="Cai L."/>
            <person name="Zhang T."/>
        </authorList>
    </citation>
    <scope>NUCLEOTIDE SEQUENCE [LARGE SCALE GENOMIC DNA]</scope>
    <source>
        <strain evidence="6 7">ZFHKF-1</strain>
    </source>
</reference>
<dbReference type="OrthoDB" id="9812413at2"/>
<evidence type="ECO:0000256" key="4">
    <source>
        <dbReference type="HAMAP-Rule" id="MF_00724"/>
    </source>
</evidence>
<keyword evidence="6" id="KW-0969">Cilium</keyword>
<keyword evidence="7" id="KW-1185">Reference proteome</keyword>
<gene>
    <name evidence="4" type="primary">fliE</name>
    <name evidence="6" type="ORF">A374_12305</name>
</gene>
<dbReference type="EMBL" id="AKKV01000027">
    <property type="protein sequence ID" value="EIT85079.1"/>
    <property type="molecule type" value="Genomic_DNA"/>
</dbReference>
<name>I8AI04_9BACL</name>
<keyword evidence="3 4" id="KW-0975">Bacterial flagellum</keyword>
<dbReference type="PATRIC" id="fig|1196324.3.peg.2517"/>
<dbReference type="PANTHER" id="PTHR34653:SF1">
    <property type="entry name" value="FLAGELLAR HOOK-BASAL BODY COMPLEX PROTEIN FLIE"/>
    <property type="match status" value="1"/>
</dbReference>
<dbReference type="PRINTS" id="PR01006">
    <property type="entry name" value="FLGHOOKFLIE"/>
</dbReference>
<evidence type="ECO:0000313" key="7">
    <source>
        <dbReference type="Proteomes" id="UP000004080"/>
    </source>
</evidence>
<keyword evidence="6" id="KW-0282">Flagellum</keyword>
<dbReference type="eggNOG" id="COG1677">
    <property type="taxonomic scope" value="Bacteria"/>
</dbReference>
<dbReference type="NCBIfam" id="TIGR00205">
    <property type="entry name" value="fliE"/>
    <property type="match status" value="1"/>
</dbReference>
<comment type="subcellular location">
    <subcellularLocation>
        <location evidence="1 4">Bacterial flagellum basal body</location>
    </subcellularLocation>
</comment>
<dbReference type="GO" id="GO:0009425">
    <property type="term" value="C:bacterial-type flagellum basal body"/>
    <property type="evidence" value="ECO:0007669"/>
    <property type="project" value="UniProtKB-SubCell"/>
</dbReference>
<evidence type="ECO:0000256" key="5">
    <source>
        <dbReference type="NCBIfam" id="TIGR00205"/>
    </source>
</evidence>
<sequence length="99" mass="10878">MTMSVQGVTNVASIPLTENIQQVKESEGSFATVLQNMLQETNGYEQASNQATNQLLTGKTDDISSVMVLAEKANLTLQTAVEVRNKVLEAYQEIMRTQL</sequence>
<dbReference type="GO" id="GO:0003774">
    <property type="term" value="F:cytoskeletal motor activity"/>
    <property type="evidence" value="ECO:0007669"/>
    <property type="project" value="InterPro"/>
</dbReference>
<organism evidence="6 7">
    <name type="scientific">Fictibacillus macauensis ZFHKF-1</name>
    <dbReference type="NCBI Taxonomy" id="1196324"/>
    <lineage>
        <taxon>Bacteria</taxon>
        <taxon>Bacillati</taxon>
        <taxon>Bacillota</taxon>
        <taxon>Bacilli</taxon>
        <taxon>Bacillales</taxon>
        <taxon>Fictibacillaceae</taxon>
        <taxon>Fictibacillus</taxon>
    </lineage>
</organism>
<dbReference type="AlphaFoldDB" id="I8AI04"/>
<comment type="similarity">
    <text evidence="2 4">Belongs to the FliE family.</text>
</comment>
<dbReference type="GO" id="GO:0071973">
    <property type="term" value="P:bacterial-type flagellum-dependent cell motility"/>
    <property type="evidence" value="ECO:0007669"/>
    <property type="project" value="InterPro"/>
</dbReference>
<comment type="caution">
    <text evidence="6">The sequence shown here is derived from an EMBL/GenBank/DDBJ whole genome shotgun (WGS) entry which is preliminary data.</text>
</comment>
<evidence type="ECO:0000256" key="2">
    <source>
        <dbReference type="ARBA" id="ARBA00009272"/>
    </source>
</evidence>
<dbReference type="InterPro" id="IPR001624">
    <property type="entry name" value="FliE"/>
</dbReference>
<proteinExistence type="inferred from homology"/>
<dbReference type="RefSeq" id="WP_007202539.1">
    <property type="nucleotide sequence ID" value="NZ_AKKV01000027.1"/>
</dbReference>
<dbReference type="Proteomes" id="UP000004080">
    <property type="component" value="Unassembled WGS sequence"/>
</dbReference>
<evidence type="ECO:0000256" key="1">
    <source>
        <dbReference type="ARBA" id="ARBA00004117"/>
    </source>
</evidence>
<evidence type="ECO:0000256" key="3">
    <source>
        <dbReference type="ARBA" id="ARBA00023143"/>
    </source>
</evidence>
<dbReference type="HAMAP" id="MF_00724">
    <property type="entry name" value="FliE"/>
    <property type="match status" value="1"/>
</dbReference>
<dbReference type="STRING" id="1196324.A374_12305"/>
<protein>
    <recommendedName>
        <fullName evidence="4 5">Flagellar hook-basal body complex protein FliE</fullName>
    </recommendedName>
</protein>